<dbReference type="AlphaFoldDB" id="A0A7W7KSW4"/>
<protein>
    <submittedName>
        <fullName evidence="1">Uncharacterized protein</fullName>
    </submittedName>
</protein>
<gene>
    <name evidence="1" type="ORF">HNP46_007000</name>
</gene>
<reference evidence="1 2" key="1">
    <citation type="submission" date="2020-08" db="EMBL/GenBank/DDBJ databases">
        <title>Functional genomics of gut bacteria from endangered species of beetles.</title>
        <authorList>
            <person name="Carlos-Shanley C."/>
        </authorList>
    </citation>
    <scope>NUCLEOTIDE SEQUENCE [LARGE SCALE GENOMIC DNA]</scope>
    <source>
        <strain evidence="1 2">S00179</strain>
    </source>
</reference>
<dbReference type="EMBL" id="JACHLI010000057">
    <property type="protein sequence ID" value="MBB4868081.1"/>
    <property type="molecule type" value="Genomic_DNA"/>
</dbReference>
<sequence length="110" mass="12227">MSVDYATESLTVLRKLAHGIDPHHDEPLADDDACQRPEVIRALFHAIQALEAPPPRPRSLPEQAGKPWQAEEEAVLLQRFEAGESVASIAREHGRTNGGIRSRLKYLGRL</sequence>
<evidence type="ECO:0000313" key="1">
    <source>
        <dbReference type="EMBL" id="MBB4868081.1"/>
    </source>
</evidence>
<accession>A0A7W7KSW4</accession>
<name>A0A7W7KSW4_PSENT</name>
<evidence type="ECO:0000313" key="2">
    <source>
        <dbReference type="Proteomes" id="UP000566995"/>
    </source>
</evidence>
<dbReference type="RefSeq" id="WP_184598517.1">
    <property type="nucleotide sequence ID" value="NZ_JACHLI010000057.1"/>
</dbReference>
<dbReference type="Proteomes" id="UP000566995">
    <property type="component" value="Unassembled WGS sequence"/>
</dbReference>
<organism evidence="1 2">
    <name type="scientific">Pseudomonas nitroreducens</name>
    <dbReference type="NCBI Taxonomy" id="46680"/>
    <lineage>
        <taxon>Bacteria</taxon>
        <taxon>Pseudomonadati</taxon>
        <taxon>Pseudomonadota</taxon>
        <taxon>Gammaproteobacteria</taxon>
        <taxon>Pseudomonadales</taxon>
        <taxon>Pseudomonadaceae</taxon>
        <taxon>Pseudomonas</taxon>
    </lineage>
</organism>
<comment type="caution">
    <text evidence="1">The sequence shown here is derived from an EMBL/GenBank/DDBJ whole genome shotgun (WGS) entry which is preliminary data.</text>
</comment>
<proteinExistence type="predicted"/>